<accession>A0ABT4TEV3</accession>
<feature type="region of interest" description="Disordered" evidence="1">
    <location>
        <begin position="78"/>
        <end position="102"/>
    </location>
</feature>
<dbReference type="Proteomes" id="UP001165685">
    <property type="component" value="Unassembled WGS sequence"/>
</dbReference>
<evidence type="ECO:0000256" key="1">
    <source>
        <dbReference type="SAM" id="MobiDB-lite"/>
    </source>
</evidence>
<feature type="region of interest" description="Disordered" evidence="1">
    <location>
        <begin position="1"/>
        <end position="25"/>
    </location>
</feature>
<reference evidence="2" key="1">
    <citation type="submission" date="2023-01" db="EMBL/GenBank/DDBJ databases">
        <title>Draft genome sequence of Nocardiopsis sp. LSu2-4 isolated from halophytes.</title>
        <authorList>
            <person name="Duangmal K."/>
            <person name="Chantavorakit T."/>
        </authorList>
    </citation>
    <scope>NUCLEOTIDE SEQUENCE</scope>
    <source>
        <strain evidence="2">LSu2-4</strain>
    </source>
</reference>
<evidence type="ECO:0000313" key="3">
    <source>
        <dbReference type="Proteomes" id="UP001165685"/>
    </source>
</evidence>
<feature type="compositionally biased region" description="Acidic residues" evidence="1">
    <location>
        <begin position="84"/>
        <end position="94"/>
    </location>
</feature>
<evidence type="ECO:0008006" key="4">
    <source>
        <dbReference type="Google" id="ProtNLM"/>
    </source>
</evidence>
<dbReference type="RefSeq" id="WP_270675513.1">
    <property type="nucleotide sequence ID" value="NZ_JAQFWP010000002.1"/>
</dbReference>
<organism evidence="2 3">
    <name type="scientific">Nocardiopsis suaedae</name>
    <dbReference type="NCBI Taxonomy" id="3018444"/>
    <lineage>
        <taxon>Bacteria</taxon>
        <taxon>Bacillati</taxon>
        <taxon>Actinomycetota</taxon>
        <taxon>Actinomycetes</taxon>
        <taxon>Streptosporangiales</taxon>
        <taxon>Nocardiopsidaceae</taxon>
        <taxon>Nocardiopsis</taxon>
    </lineage>
</organism>
<dbReference type="EMBL" id="JAQFWP010000002">
    <property type="protein sequence ID" value="MDA2803242.1"/>
    <property type="molecule type" value="Genomic_DNA"/>
</dbReference>
<protein>
    <recommendedName>
        <fullName evidence="4">Antitoxin</fullName>
    </recommendedName>
</protein>
<gene>
    <name evidence="2" type="ORF">O4U47_01850</name>
</gene>
<evidence type="ECO:0000313" key="2">
    <source>
        <dbReference type="EMBL" id="MDA2803242.1"/>
    </source>
</evidence>
<name>A0ABT4TEV3_9ACTN</name>
<keyword evidence="3" id="KW-1185">Reference proteome</keyword>
<sequence length="102" mass="10993">MEAGGNTGELHSKSQSSQTLAESMKDLGKDFDDVLQNAKEAAVEPEFKSGFDDFDSMYRAHVDKVEDQGEQLAENIGSAGREIEDTDTETEDEYQGAAPGGS</sequence>
<comment type="caution">
    <text evidence="2">The sequence shown here is derived from an EMBL/GenBank/DDBJ whole genome shotgun (WGS) entry which is preliminary data.</text>
</comment>
<proteinExistence type="predicted"/>